<comment type="caution">
    <text evidence="7">The sequence shown here is derived from an EMBL/GenBank/DDBJ whole genome shotgun (WGS) entry which is preliminary data.</text>
</comment>
<evidence type="ECO:0000259" key="6">
    <source>
        <dbReference type="SMART" id="SM00983"/>
    </source>
</evidence>
<keyword evidence="2" id="KW-0547">Nucleotide-binding</keyword>
<dbReference type="InterPro" id="IPR036371">
    <property type="entry name" value="TPK_B1-bd_sf"/>
</dbReference>
<sequence length="218" mass="25019">MQRVIHILAGGPLEYVPKLDSYFSYENVCWVGVDRGVFYLLEMGIQPDIAFGDFDSVNQLEWTMIKEQLTEIKQFLPEKDETDMELALNWALKQKPDTIRIFGATGGRADHFLTNVMLITRKECLEFEGEIEMIDQSNKMTVLTKGVYSVVKSDDLKYVSFIPITRLVRNITLVGFKYPLYNKTVIRGTTLTISNELIQDIGTISFEEGILIMIRSRD</sequence>
<evidence type="ECO:0000313" key="7">
    <source>
        <dbReference type="EMBL" id="KHD86179.1"/>
    </source>
</evidence>
<evidence type="ECO:0000256" key="3">
    <source>
        <dbReference type="ARBA" id="ARBA00022777"/>
    </source>
</evidence>
<proteinExistence type="predicted"/>
<dbReference type="GO" id="GO:0006772">
    <property type="term" value="P:thiamine metabolic process"/>
    <property type="evidence" value="ECO:0007669"/>
    <property type="project" value="UniProtKB-UniRule"/>
</dbReference>
<organism evidence="7 9">
    <name type="scientific">Heyndrickxia ginsengihumi</name>
    <dbReference type="NCBI Taxonomy" id="363870"/>
    <lineage>
        <taxon>Bacteria</taxon>
        <taxon>Bacillati</taxon>
        <taxon>Bacillota</taxon>
        <taxon>Bacilli</taxon>
        <taxon>Bacillales</taxon>
        <taxon>Bacillaceae</taxon>
        <taxon>Heyndrickxia</taxon>
    </lineage>
</organism>
<evidence type="ECO:0000313" key="8">
    <source>
        <dbReference type="EMBL" id="NEY19569.1"/>
    </source>
</evidence>
<reference evidence="8" key="2">
    <citation type="submission" date="2020-02" db="EMBL/GenBank/DDBJ databases">
        <authorList>
            <person name="Feng H."/>
        </authorList>
    </citation>
    <scope>NUCLEOTIDE SEQUENCE [LARGE SCALE GENOMIC DNA]</scope>
    <source>
        <strain evidence="8">Gsoil 114</strain>
    </source>
</reference>
<evidence type="ECO:0000256" key="1">
    <source>
        <dbReference type="ARBA" id="ARBA00022679"/>
    </source>
</evidence>
<evidence type="ECO:0000256" key="5">
    <source>
        <dbReference type="NCBIfam" id="TIGR01378"/>
    </source>
</evidence>
<dbReference type="PANTHER" id="PTHR41299">
    <property type="entry name" value="THIAMINE PYROPHOSPHOKINASE"/>
    <property type="match status" value="1"/>
</dbReference>
<dbReference type="GO" id="GO:0030975">
    <property type="term" value="F:thiamine binding"/>
    <property type="evidence" value="ECO:0007669"/>
    <property type="project" value="InterPro"/>
</dbReference>
<dbReference type="GO" id="GO:0016301">
    <property type="term" value="F:kinase activity"/>
    <property type="evidence" value="ECO:0007669"/>
    <property type="project" value="UniProtKB-KW"/>
</dbReference>
<reference evidence="8 10" key="3">
    <citation type="submission" date="2020-03" db="EMBL/GenBank/DDBJ databases">
        <title>Bacillus aquiflavi sp. nov., isolated from yellow water of strong flavor Chinese baijiu in Yibin region of China.</title>
        <authorList>
            <person name="Xie J."/>
        </authorList>
    </citation>
    <scope>NUCLEOTIDE SEQUENCE [LARGE SCALE GENOMIC DNA]</scope>
    <source>
        <strain evidence="8 10">Gsoil 114</strain>
    </source>
</reference>
<dbReference type="STRING" id="363870.NG54_04665"/>
<dbReference type="InterPro" id="IPR006282">
    <property type="entry name" value="Thi_PPkinase"/>
</dbReference>
<dbReference type="GO" id="GO:0009229">
    <property type="term" value="P:thiamine diphosphate biosynthetic process"/>
    <property type="evidence" value="ECO:0007669"/>
    <property type="project" value="InterPro"/>
</dbReference>
<dbReference type="InterPro" id="IPR007373">
    <property type="entry name" value="Thiamin_PyroPKinase_B1-bd"/>
</dbReference>
<evidence type="ECO:0000256" key="4">
    <source>
        <dbReference type="ARBA" id="ARBA00022840"/>
    </source>
</evidence>
<dbReference type="OrthoDB" id="9804377at2"/>
<protein>
    <recommendedName>
        <fullName evidence="5">Thiamine diphosphokinase</fullName>
        <ecNumber evidence="5">2.7.6.2</ecNumber>
    </recommendedName>
</protein>
<evidence type="ECO:0000256" key="2">
    <source>
        <dbReference type="ARBA" id="ARBA00022741"/>
    </source>
</evidence>
<dbReference type="GO" id="GO:0004788">
    <property type="term" value="F:thiamine diphosphokinase activity"/>
    <property type="evidence" value="ECO:0007669"/>
    <property type="project" value="UniProtKB-UniRule"/>
</dbReference>
<dbReference type="InterPro" id="IPR036759">
    <property type="entry name" value="TPK_catalytic_sf"/>
</dbReference>
<dbReference type="EMBL" id="JAAIWK010000007">
    <property type="protein sequence ID" value="NEY19569.1"/>
    <property type="molecule type" value="Genomic_DNA"/>
</dbReference>
<dbReference type="EMBL" id="JRUN01000009">
    <property type="protein sequence ID" value="KHD86179.1"/>
    <property type="molecule type" value="Genomic_DNA"/>
</dbReference>
<reference evidence="7 9" key="1">
    <citation type="submission" date="2014-10" db="EMBL/GenBank/DDBJ databases">
        <title>Draft genome of phytase producing Bacillus ginsengihumi strain M2.11.</title>
        <authorList>
            <person name="Toymentseva A."/>
            <person name="Boulygina E.A."/>
            <person name="Kazakov S.V."/>
            <person name="Kayumov I."/>
            <person name="Suleimanova A.D."/>
            <person name="Mardanova A.M."/>
            <person name="Maria S.N."/>
            <person name="Sergey M.Y."/>
            <person name="Sharipova M.R."/>
        </authorList>
    </citation>
    <scope>NUCLEOTIDE SEQUENCE [LARGE SCALE GENOMIC DNA]</scope>
    <source>
        <strain evidence="7 9">M2.11</strain>
    </source>
</reference>
<feature type="domain" description="Thiamin pyrophosphokinase thiamin-binding" evidence="6">
    <location>
        <begin position="146"/>
        <end position="212"/>
    </location>
</feature>
<dbReference type="Proteomes" id="UP000030588">
    <property type="component" value="Unassembled WGS sequence"/>
</dbReference>
<dbReference type="Gene3D" id="3.40.50.10240">
    <property type="entry name" value="Thiamin pyrophosphokinase, catalytic domain"/>
    <property type="match status" value="1"/>
</dbReference>
<dbReference type="RefSeq" id="WP_025728738.1">
    <property type="nucleotide sequence ID" value="NZ_JAAIWK010000007.1"/>
</dbReference>
<dbReference type="SMART" id="SM00983">
    <property type="entry name" value="TPK_B1_binding"/>
    <property type="match status" value="1"/>
</dbReference>
<dbReference type="InterPro" id="IPR053149">
    <property type="entry name" value="TPK"/>
</dbReference>
<dbReference type="SUPFAM" id="SSF63862">
    <property type="entry name" value="Thiamin pyrophosphokinase, substrate-binding domain"/>
    <property type="match status" value="1"/>
</dbReference>
<keyword evidence="3 7" id="KW-0418">Kinase</keyword>
<dbReference type="GO" id="GO:0005524">
    <property type="term" value="F:ATP binding"/>
    <property type="evidence" value="ECO:0007669"/>
    <property type="project" value="UniProtKB-KW"/>
</dbReference>
<dbReference type="Pfam" id="PF04265">
    <property type="entry name" value="TPK_B1_binding"/>
    <property type="match status" value="1"/>
</dbReference>
<dbReference type="NCBIfam" id="TIGR01378">
    <property type="entry name" value="thi_PPkinase"/>
    <property type="match status" value="1"/>
</dbReference>
<dbReference type="AlphaFoldDB" id="A0A0A6VHS6"/>
<keyword evidence="10" id="KW-1185">Reference proteome</keyword>
<keyword evidence="4" id="KW-0067">ATP-binding</keyword>
<keyword evidence="1 8" id="KW-0808">Transferase</keyword>
<evidence type="ECO:0000313" key="10">
    <source>
        <dbReference type="Proteomes" id="UP000476934"/>
    </source>
</evidence>
<dbReference type="CDD" id="cd07995">
    <property type="entry name" value="TPK"/>
    <property type="match status" value="1"/>
</dbReference>
<dbReference type="Proteomes" id="UP000476934">
    <property type="component" value="Unassembled WGS sequence"/>
</dbReference>
<dbReference type="SUPFAM" id="SSF63999">
    <property type="entry name" value="Thiamin pyrophosphokinase, catalytic domain"/>
    <property type="match status" value="1"/>
</dbReference>
<dbReference type="Pfam" id="PF04263">
    <property type="entry name" value="TPK_catalytic"/>
    <property type="match status" value="1"/>
</dbReference>
<dbReference type="EC" id="2.7.6.2" evidence="5"/>
<dbReference type="PANTHER" id="PTHR41299:SF1">
    <property type="entry name" value="THIAMINE PYROPHOSPHOKINASE"/>
    <property type="match status" value="1"/>
</dbReference>
<evidence type="ECO:0000313" key="9">
    <source>
        <dbReference type="Proteomes" id="UP000030588"/>
    </source>
</evidence>
<dbReference type="InterPro" id="IPR007371">
    <property type="entry name" value="TPK_catalytic"/>
</dbReference>
<accession>A0A0A6VHS6</accession>
<name>A0A0A6VHS6_9BACI</name>
<gene>
    <name evidence="8" type="ORF">G4D61_06250</name>
    <name evidence="7" type="ORF">NG54_04665</name>
</gene>